<evidence type="ECO:0000313" key="2">
    <source>
        <dbReference type="Proteomes" id="UP000504618"/>
    </source>
</evidence>
<keyword evidence="2" id="KW-1185">Reference proteome</keyword>
<dbReference type="Proteomes" id="UP000504618">
    <property type="component" value="Unplaced"/>
</dbReference>
<dbReference type="OrthoDB" id="6732784at2759"/>
<name>A0A6J1QN70_9HYME</name>
<reference evidence="3" key="1">
    <citation type="submission" date="2025-08" db="UniProtKB">
        <authorList>
            <consortium name="RefSeq"/>
        </authorList>
    </citation>
    <scope>IDENTIFICATION</scope>
    <source>
        <tissue evidence="3">Whole body</tissue>
    </source>
</reference>
<dbReference type="GeneID" id="112462409"/>
<gene>
    <name evidence="3" type="primary">LOC112462409</name>
</gene>
<feature type="domain" description="Transposase Helix-turn-helix" evidence="1">
    <location>
        <begin position="27"/>
        <end position="70"/>
    </location>
</feature>
<protein>
    <submittedName>
        <fullName evidence="3">Protein ANTAGONIST OF LIKE HETEROCHROMATIN PROTEIN 1-like</fullName>
    </submittedName>
</protein>
<evidence type="ECO:0000259" key="1">
    <source>
        <dbReference type="Pfam" id="PF13613"/>
    </source>
</evidence>
<sequence length="134" mass="15032">MSLGVFNKLVNKVTPLLEKISNQETISPEHRLIITLRYLSTGDEISSIALQFRVSKSTVHNIIGKTTTAIAHILIPEYVKSPNEAQWKEISKGFYEDWNMPNCVGAVDGKHVQIQAPPNSGSMCFNYKNLLVQF</sequence>
<dbReference type="Pfam" id="PF13613">
    <property type="entry name" value="HTH_Tnp_4"/>
    <property type="match status" value="1"/>
</dbReference>
<accession>A0A6J1QN70</accession>
<dbReference type="PANTHER" id="PTHR22930">
    <property type="match status" value="1"/>
</dbReference>
<dbReference type="RefSeq" id="XP_024883922.1">
    <property type="nucleotide sequence ID" value="XM_025028154.1"/>
</dbReference>
<dbReference type="InterPro" id="IPR045249">
    <property type="entry name" value="HARBI1-like"/>
</dbReference>
<organism evidence="2 3">
    <name type="scientific">Temnothorax curvispinosus</name>
    <dbReference type="NCBI Taxonomy" id="300111"/>
    <lineage>
        <taxon>Eukaryota</taxon>
        <taxon>Metazoa</taxon>
        <taxon>Ecdysozoa</taxon>
        <taxon>Arthropoda</taxon>
        <taxon>Hexapoda</taxon>
        <taxon>Insecta</taxon>
        <taxon>Pterygota</taxon>
        <taxon>Neoptera</taxon>
        <taxon>Endopterygota</taxon>
        <taxon>Hymenoptera</taxon>
        <taxon>Apocrita</taxon>
        <taxon>Aculeata</taxon>
        <taxon>Formicoidea</taxon>
        <taxon>Formicidae</taxon>
        <taxon>Myrmicinae</taxon>
        <taxon>Temnothorax</taxon>
    </lineage>
</organism>
<dbReference type="AlphaFoldDB" id="A0A6J1QN70"/>
<proteinExistence type="predicted"/>
<dbReference type="PANTHER" id="PTHR22930:SF269">
    <property type="entry name" value="NUCLEASE HARBI1-LIKE PROTEIN"/>
    <property type="match status" value="1"/>
</dbReference>
<evidence type="ECO:0000313" key="3">
    <source>
        <dbReference type="RefSeq" id="XP_024883922.1"/>
    </source>
</evidence>
<dbReference type="InterPro" id="IPR027805">
    <property type="entry name" value="Transposase_HTH_dom"/>
</dbReference>